<gene>
    <name evidence="8" type="ORF">DFJ68_3231</name>
</gene>
<dbReference type="CDD" id="cd06579">
    <property type="entry name" value="TM_PBP1_transp_AraH_like"/>
    <property type="match status" value="1"/>
</dbReference>
<proteinExistence type="predicted"/>
<feature type="transmembrane region" description="Helical" evidence="7">
    <location>
        <begin position="333"/>
        <end position="352"/>
    </location>
</feature>
<comment type="caution">
    <text evidence="8">The sequence shown here is derived from an EMBL/GenBank/DDBJ whole genome shotgun (WGS) entry which is preliminary data.</text>
</comment>
<sequence>MTTRPADPSATSSTGATATGTTATSATTAGPTGPAGGDRSASSRLRGAASLGNLAEWAALIALVVLVVVFQALNPTFLSSGNIRSMLVASAILIILAVGQTFVVATSGIDLSIASTMTLAAVAFGTAFTAGWGLVASMLLAVVAGALVGLVNGLLVARGRITDFIVTLGTLSAASGLALVIADGKPQTVISAPLLKLSTGTVGIFGYSVIIAAVVAVVAHVVLFHTRFGTYVLATGGNSEAANATGVRTARIKTAVYVISGLLAGLASILLVARVGAAEPAANTSFLLNSVAAVVLGGVSLFGGRATIIGPVIGALLLTALVNGLTLLGVSQFYQPLSVGVVVVLAAFLTRFQK</sequence>
<dbReference type="AlphaFoldDB" id="A0A495Y3M9"/>
<dbReference type="PANTHER" id="PTHR32196">
    <property type="entry name" value="ABC TRANSPORTER PERMEASE PROTEIN YPHD-RELATED-RELATED"/>
    <property type="match status" value="1"/>
</dbReference>
<dbReference type="GO" id="GO:0022857">
    <property type="term" value="F:transmembrane transporter activity"/>
    <property type="evidence" value="ECO:0007669"/>
    <property type="project" value="InterPro"/>
</dbReference>
<evidence type="ECO:0000313" key="8">
    <source>
        <dbReference type="EMBL" id="RKT79753.1"/>
    </source>
</evidence>
<protein>
    <submittedName>
        <fullName evidence="8">Monosaccharide ABC transporter membrane protein (CUT2 family)</fullName>
    </submittedName>
</protein>
<evidence type="ECO:0000256" key="7">
    <source>
        <dbReference type="SAM" id="Phobius"/>
    </source>
</evidence>
<feature type="transmembrane region" description="Helical" evidence="7">
    <location>
        <begin position="54"/>
        <end position="73"/>
    </location>
</feature>
<evidence type="ECO:0000256" key="1">
    <source>
        <dbReference type="ARBA" id="ARBA00004651"/>
    </source>
</evidence>
<feature type="transmembrane region" description="Helical" evidence="7">
    <location>
        <begin position="202"/>
        <end position="224"/>
    </location>
</feature>
<keyword evidence="4 7" id="KW-1133">Transmembrane helix</keyword>
<dbReference type="GO" id="GO:0005886">
    <property type="term" value="C:plasma membrane"/>
    <property type="evidence" value="ECO:0007669"/>
    <property type="project" value="UniProtKB-SubCell"/>
</dbReference>
<dbReference type="RefSeq" id="WP_211333399.1">
    <property type="nucleotide sequence ID" value="NZ_RBXT01000001.1"/>
</dbReference>
<keyword evidence="3 7" id="KW-0812">Transmembrane</keyword>
<feature type="transmembrane region" description="Helical" evidence="7">
    <location>
        <begin position="255"/>
        <end position="275"/>
    </location>
</feature>
<dbReference type="Proteomes" id="UP000278440">
    <property type="component" value="Unassembled WGS sequence"/>
</dbReference>
<dbReference type="Pfam" id="PF02653">
    <property type="entry name" value="BPD_transp_2"/>
    <property type="match status" value="1"/>
</dbReference>
<feature type="transmembrane region" description="Helical" evidence="7">
    <location>
        <begin position="281"/>
        <end position="301"/>
    </location>
</feature>
<accession>A0A495Y3M9</accession>
<feature type="transmembrane region" description="Helical" evidence="7">
    <location>
        <begin position="308"/>
        <end position="327"/>
    </location>
</feature>
<dbReference type="EMBL" id="RBXT01000001">
    <property type="protein sequence ID" value="RKT79753.1"/>
    <property type="molecule type" value="Genomic_DNA"/>
</dbReference>
<evidence type="ECO:0000256" key="4">
    <source>
        <dbReference type="ARBA" id="ARBA00022989"/>
    </source>
</evidence>
<evidence type="ECO:0000256" key="2">
    <source>
        <dbReference type="ARBA" id="ARBA00022475"/>
    </source>
</evidence>
<feature type="region of interest" description="Disordered" evidence="6">
    <location>
        <begin position="1"/>
        <end position="41"/>
    </location>
</feature>
<name>A0A495Y3M9_9MICO</name>
<evidence type="ECO:0000256" key="3">
    <source>
        <dbReference type="ARBA" id="ARBA00022692"/>
    </source>
</evidence>
<keyword evidence="5 7" id="KW-0472">Membrane</keyword>
<dbReference type="InterPro" id="IPR001851">
    <property type="entry name" value="ABC_transp_permease"/>
</dbReference>
<feature type="transmembrane region" description="Helical" evidence="7">
    <location>
        <begin position="164"/>
        <end position="182"/>
    </location>
</feature>
<evidence type="ECO:0000256" key="5">
    <source>
        <dbReference type="ARBA" id="ARBA00023136"/>
    </source>
</evidence>
<evidence type="ECO:0000313" key="9">
    <source>
        <dbReference type="Proteomes" id="UP000278440"/>
    </source>
</evidence>
<evidence type="ECO:0000256" key="6">
    <source>
        <dbReference type="SAM" id="MobiDB-lite"/>
    </source>
</evidence>
<reference evidence="8 9" key="1">
    <citation type="submission" date="2018-10" db="EMBL/GenBank/DDBJ databases">
        <title>Sequencing the genomes of 1000 actinobacteria strains.</title>
        <authorList>
            <person name="Klenk H.-P."/>
        </authorList>
    </citation>
    <scope>NUCLEOTIDE SEQUENCE [LARGE SCALE GENOMIC DNA]</scope>
    <source>
        <strain evidence="8 9">DSM 44267</strain>
    </source>
</reference>
<keyword evidence="2" id="KW-1003">Cell membrane</keyword>
<feature type="transmembrane region" description="Helical" evidence="7">
    <location>
        <begin position="111"/>
        <end position="132"/>
    </location>
</feature>
<comment type="subcellular location">
    <subcellularLocation>
        <location evidence="1">Cell membrane</location>
        <topology evidence="1">Multi-pass membrane protein</topology>
    </subcellularLocation>
</comment>
<keyword evidence="9" id="KW-1185">Reference proteome</keyword>
<feature type="transmembrane region" description="Helical" evidence="7">
    <location>
        <begin position="85"/>
        <end position="104"/>
    </location>
</feature>
<feature type="transmembrane region" description="Helical" evidence="7">
    <location>
        <begin position="138"/>
        <end position="157"/>
    </location>
</feature>
<organism evidence="8 9">
    <name type="scientific">Terracoccus luteus</name>
    <dbReference type="NCBI Taxonomy" id="53356"/>
    <lineage>
        <taxon>Bacteria</taxon>
        <taxon>Bacillati</taxon>
        <taxon>Actinomycetota</taxon>
        <taxon>Actinomycetes</taxon>
        <taxon>Micrococcales</taxon>
        <taxon>Intrasporangiaceae</taxon>
        <taxon>Terracoccus</taxon>
    </lineage>
</organism>